<keyword evidence="2" id="KW-1185">Reference proteome</keyword>
<evidence type="ECO:0000313" key="1">
    <source>
        <dbReference type="EMBL" id="KAG9223712.1"/>
    </source>
</evidence>
<gene>
    <name evidence="1" type="ORF">CCMSSC00406_0004947</name>
</gene>
<protein>
    <submittedName>
        <fullName evidence="1">Uncharacterized protein</fullName>
    </submittedName>
</protein>
<reference evidence="1 2" key="1">
    <citation type="journal article" date="2021" name="Appl. Environ. Microbiol.">
        <title>Genetic linkage and physical mapping for an oyster mushroom Pleurotus cornucopiae and QTL analysis for the trait cap color.</title>
        <authorList>
            <person name="Zhang Y."/>
            <person name="Gao W."/>
            <person name="Sonnenberg A."/>
            <person name="Chen Q."/>
            <person name="Zhang J."/>
            <person name="Huang C."/>
        </authorList>
    </citation>
    <scope>NUCLEOTIDE SEQUENCE [LARGE SCALE GENOMIC DNA]</scope>
    <source>
        <strain evidence="1">CCMSSC00406</strain>
    </source>
</reference>
<evidence type="ECO:0000313" key="2">
    <source>
        <dbReference type="Proteomes" id="UP000824881"/>
    </source>
</evidence>
<dbReference type="EMBL" id="WQMT02000004">
    <property type="protein sequence ID" value="KAG9223712.1"/>
    <property type="molecule type" value="Genomic_DNA"/>
</dbReference>
<organism evidence="1 2">
    <name type="scientific">Pleurotus cornucopiae</name>
    <name type="common">Cornucopia mushroom</name>
    <dbReference type="NCBI Taxonomy" id="5321"/>
    <lineage>
        <taxon>Eukaryota</taxon>
        <taxon>Fungi</taxon>
        <taxon>Dikarya</taxon>
        <taxon>Basidiomycota</taxon>
        <taxon>Agaricomycotina</taxon>
        <taxon>Agaricomycetes</taxon>
        <taxon>Agaricomycetidae</taxon>
        <taxon>Agaricales</taxon>
        <taxon>Pleurotineae</taxon>
        <taxon>Pleurotaceae</taxon>
        <taxon>Pleurotus</taxon>
    </lineage>
</organism>
<dbReference type="Proteomes" id="UP000824881">
    <property type="component" value="Unassembled WGS sequence"/>
</dbReference>
<proteinExistence type="predicted"/>
<sequence>MGDKSRPLSTLYDVLRIQETATTEDIRKAYKRRALQTHPDKLGPTASVREKEIAESEFRLVTQAFQVLSDAQRRKRYDSYLRPPPKPTYPRSQSVPSSSKDDWDASAQRQTKLKRDRAEWAKKVAREHEERMQNLHSRPSMPTSPPAAPVEPQIDNPLVRKFFEDLRARNPEWVQREREIRQRQAERTRFVPRYSTTG</sequence>
<accession>A0ACB7IZX4</accession>
<comment type="caution">
    <text evidence="1">The sequence shown here is derived from an EMBL/GenBank/DDBJ whole genome shotgun (WGS) entry which is preliminary data.</text>
</comment>
<name>A0ACB7IZX4_PLECO</name>